<dbReference type="PANTHER" id="PTHR43245">
    <property type="entry name" value="BIFUNCTIONAL POLYMYXIN RESISTANCE PROTEIN ARNA"/>
    <property type="match status" value="1"/>
</dbReference>
<gene>
    <name evidence="2" type="ORF">A2115_03125</name>
</gene>
<dbReference type="InterPro" id="IPR050177">
    <property type="entry name" value="Lipid_A_modif_metabolic_enz"/>
</dbReference>
<dbReference type="STRING" id="1802471.A2115_03125"/>
<organism evidence="2 3">
    <name type="scientific">Candidatus Woesebacteria bacterium GWA1_41_8</name>
    <dbReference type="NCBI Taxonomy" id="1802471"/>
    <lineage>
        <taxon>Bacteria</taxon>
        <taxon>Candidatus Woeseibacteriota</taxon>
    </lineage>
</organism>
<dbReference type="Proteomes" id="UP000176198">
    <property type="component" value="Unassembled WGS sequence"/>
</dbReference>
<dbReference type="InterPro" id="IPR036291">
    <property type="entry name" value="NAD(P)-bd_dom_sf"/>
</dbReference>
<dbReference type="SUPFAM" id="SSF51735">
    <property type="entry name" value="NAD(P)-binding Rossmann-fold domains"/>
    <property type="match status" value="1"/>
</dbReference>
<dbReference type="InterPro" id="IPR001509">
    <property type="entry name" value="Epimerase_deHydtase"/>
</dbReference>
<accession>A0A1F7WJV4</accession>
<dbReference type="EMBL" id="MGFJ01000022">
    <property type="protein sequence ID" value="OGM02428.1"/>
    <property type="molecule type" value="Genomic_DNA"/>
</dbReference>
<evidence type="ECO:0000259" key="1">
    <source>
        <dbReference type="Pfam" id="PF01370"/>
    </source>
</evidence>
<proteinExistence type="predicted"/>
<protein>
    <recommendedName>
        <fullName evidence="1">NAD-dependent epimerase/dehydratase domain-containing protein</fullName>
    </recommendedName>
</protein>
<dbReference type="PANTHER" id="PTHR43245:SF23">
    <property type="entry name" value="NAD(P)-BINDING DOMAIN-CONTAINING PROTEIN"/>
    <property type="match status" value="1"/>
</dbReference>
<dbReference type="AlphaFoldDB" id="A0A1F7WJV4"/>
<dbReference type="Gene3D" id="3.40.50.720">
    <property type="entry name" value="NAD(P)-binding Rossmann-like Domain"/>
    <property type="match status" value="1"/>
</dbReference>
<reference evidence="2 3" key="1">
    <citation type="journal article" date="2016" name="Nat. Commun.">
        <title>Thousands of microbial genomes shed light on interconnected biogeochemical processes in an aquifer system.</title>
        <authorList>
            <person name="Anantharaman K."/>
            <person name="Brown C.T."/>
            <person name="Hug L.A."/>
            <person name="Sharon I."/>
            <person name="Castelle C.J."/>
            <person name="Probst A.J."/>
            <person name="Thomas B.C."/>
            <person name="Singh A."/>
            <person name="Wilkins M.J."/>
            <person name="Karaoz U."/>
            <person name="Brodie E.L."/>
            <person name="Williams K.H."/>
            <person name="Hubbard S.S."/>
            <person name="Banfield J.F."/>
        </authorList>
    </citation>
    <scope>NUCLEOTIDE SEQUENCE [LARGE SCALE GENOMIC DNA]</scope>
</reference>
<sequence length="341" mass="38582">MKKVLIAGAGGYLGTKLTKYLLAKGYEIIALDRFFFGDTLSSLSQNKNLIIIKDDIRFIDDRALKDVDVVVNLAAISNDPAGDLNLKITREINLEGAVRLASLAKKKGVKKYIFSSSCSVYGVGEGELVEESRTAPVSEYGRSKVEAETALLAEAGEKFCVTVLRMATLYGLSESRMRFDLIINVMTLHAWRDRKIYIMGGGKQWRPLLHIDDAVRAFELILMTRKLSLINKRIFNVGSNSQNFQVFQIANRFKKHFRDLSIEVAPGDPDPRSYKVNFDKINKLLDFEVKKTIDDGIKEIKIALENGTIADDLKTNTLKYYQYLMESEMVLNSIKIRDRLF</sequence>
<evidence type="ECO:0000313" key="3">
    <source>
        <dbReference type="Proteomes" id="UP000176198"/>
    </source>
</evidence>
<dbReference type="Pfam" id="PF01370">
    <property type="entry name" value="Epimerase"/>
    <property type="match status" value="1"/>
</dbReference>
<evidence type="ECO:0000313" key="2">
    <source>
        <dbReference type="EMBL" id="OGM02428.1"/>
    </source>
</evidence>
<name>A0A1F7WJV4_9BACT</name>
<comment type="caution">
    <text evidence="2">The sequence shown here is derived from an EMBL/GenBank/DDBJ whole genome shotgun (WGS) entry which is preliminary data.</text>
</comment>
<feature type="domain" description="NAD-dependent epimerase/dehydratase" evidence="1">
    <location>
        <begin position="4"/>
        <end position="238"/>
    </location>
</feature>
<dbReference type="CDD" id="cd08946">
    <property type="entry name" value="SDR_e"/>
    <property type="match status" value="1"/>
</dbReference>